<dbReference type="FunFam" id="1.20.120.1900:FF:000018">
    <property type="entry name" value="Gamma-tubulin complex component 6 isoform A"/>
    <property type="match status" value="1"/>
</dbReference>
<reference evidence="9 10" key="1">
    <citation type="submission" date="2020-06" db="EMBL/GenBank/DDBJ databases">
        <title>Transcriptomic and genomic resources for Thalictrum thalictroides and T. hernandezii: Facilitating candidate gene discovery in an emerging model plant lineage.</title>
        <authorList>
            <person name="Arias T."/>
            <person name="Riano-Pachon D.M."/>
            <person name="Di Stilio V.S."/>
        </authorList>
    </citation>
    <scope>NUCLEOTIDE SEQUENCE [LARGE SCALE GENOMIC DNA]</scope>
    <source>
        <strain evidence="10">cv. WT478/WT964</strain>
        <tissue evidence="9">Leaves</tissue>
    </source>
</reference>
<keyword evidence="5" id="KW-0206">Cytoskeleton</keyword>
<dbReference type="InterPro" id="IPR041470">
    <property type="entry name" value="GCP_N"/>
</dbReference>
<evidence type="ECO:0000256" key="5">
    <source>
        <dbReference type="ARBA" id="ARBA00023212"/>
    </source>
</evidence>
<dbReference type="GO" id="GO:0043015">
    <property type="term" value="F:gamma-tubulin binding"/>
    <property type="evidence" value="ECO:0007669"/>
    <property type="project" value="InterPro"/>
</dbReference>
<evidence type="ECO:0000256" key="3">
    <source>
        <dbReference type="ARBA" id="ARBA00022490"/>
    </source>
</evidence>
<keyword evidence="3" id="KW-0963">Cytoplasm</keyword>
<evidence type="ECO:0000256" key="2">
    <source>
        <dbReference type="ARBA" id="ARBA00010337"/>
    </source>
</evidence>
<dbReference type="GO" id="GO:0007020">
    <property type="term" value="P:microtubule nucleation"/>
    <property type="evidence" value="ECO:0007669"/>
    <property type="project" value="InterPro"/>
</dbReference>
<dbReference type="GO" id="GO:0051225">
    <property type="term" value="P:spindle assembly"/>
    <property type="evidence" value="ECO:0007669"/>
    <property type="project" value="TreeGrafter"/>
</dbReference>
<keyword evidence="10" id="KW-1185">Reference proteome</keyword>
<evidence type="ECO:0000256" key="4">
    <source>
        <dbReference type="ARBA" id="ARBA00022701"/>
    </source>
</evidence>
<dbReference type="InterPro" id="IPR042241">
    <property type="entry name" value="GCP_C_sf"/>
</dbReference>
<accession>A0A7J6VQJ8</accession>
<evidence type="ECO:0000256" key="6">
    <source>
        <dbReference type="SAM" id="MobiDB-lite"/>
    </source>
</evidence>
<dbReference type="Pfam" id="PF17681">
    <property type="entry name" value="GCP_N_terminal"/>
    <property type="match status" value="1"/>
</dbReference>
<comment type="similarity">
    <text evidence="2">Belongs to the TUBGCP family.</text>
</comment>
<keyword evidence="4" id="KW-0493">Microtubule</keyword>
<dbReference type="GO" id="GO:0051321">
    <property type="term" value="P:meiotic cell cycle"/>
    <property type="evidence" value="ECO:0007669"/>
    <property type="project" value="TreeGrafter"/>
</dbReference>
<dbReference type="Proteomes" id="UP000554482">
    <property type="component" value="Unassembled WGS sequence"/>
</dbReference>
<dbReference type="Gene3D" id="1.20.120.1900">
    <property type="entry name" value="Gamma-tubulin complex, C-terminal domain"/>
    <property type="match status" value="1"/>
</dbReference>
<dbReference type="InterPro" id="IPR007259">
    <property type="entry name" value="GCP"/>
</dbReference>
<dbReference type="GO" id="GO:0000930">
    <property type="term" value="C:gamma-tubulin complex"/>
    <property type="evidence" value="ECO:0007669"/>
    <property type="project" value="TreeGrafter"/>
</dbReference>
<feature type="region of interest" description="Disordered" evidence="6">
    <location>
        <begin position="27"/>
        <end position="51"/>
    </location>
</feature>
<comment type="caution">
    <text evidence="9">The sequence shown here is derived from an EMBL/GenBank/DDBJ whole genome shotgun (WGS) entry which is preliminary data.</text>
</comment>
<comment type="subcellular location">
    <subcellularLocation>
        <location evidence="1">Cytoplasm</location>
        <location evidence="1">Cytoskeleton</location>
    </subcellularLocation>
</comment>
<feature type="domain" description="Gamma tubulin complex component protein N-terminal" evidence="8">
    <location>
        <begin position="62"/>
        <end position="384"/>
    </location>
</feature>
<dbReference type="EMBL" id="JABWDY010028104">
    <property type="protein sequence ID" value="KAF5187359.1"/>
    <property type="molecule type" value="Genomic_DNA"/>
</dbReference>
<proteinExistence type="inferred from homology"/>
<dbReference type="GO" id="GO:0000922">
    <property type="term" value="C:spindle pole"/>
    <property type="evidence" value="ECO:0007669"/>
    <property type="project" value="InterPro"/>
</dbReference>
<protein>
    <submittedName>
        <fullName evidence="9">Gamma-tubulin complex component</fullName>
    </submittedName>
</protein>
<evidence type="ECO:0000313" key="9">
    <source>
        <dbReference type="EMBL" id="KAF5187359.1"/>
    </source>
</evidence>
<gene>
    <name evidence="9" type="ORF">FRX31_023056</name>
</gene>
<evidence type="ECO:0000259" key="7">
    <source>
        <dbReference type="Pfam" id="PF04130"/>
    </source>
</evidence>
<dbReference type="PANTHER" id="PTHR19302">
    <property type="entry name" value="GAMMA TUBULIN COMPLEX PROTEIN"/>
    <property type="match status" value="1"/>
</dbReference>
<feature type="region of interest" description="Disordered" evidence="6">
    <location>
        <begin position="518"/>
        <end position="538"/>
    </location>
</feature>
<dbReference type="OrthoDB" id="775571at2759"/>
<dbReference type="AlphaFoldDB" id="A0A7J6VQJ8"/>
<evidence type="ECO:0000259" key="8">
    <source>
        <dbReference type="Pfam" id="PF17681"/>
    </source>
</evidence>
<dbReference type="Pfam" id="PF04130">
    <property type="entry name" value="GCP_C_terminal"/>
    <property type="match status" value="1"/>
</dbReference>
<evidence type="ECO:0000313" key="10">
    <source>
        <dbReference type="Proteomes" id="UP000554482"/>
    </source>
</evidence>
<feature type="compositionally biased region" description="Polar residues" evidence="6">
    <location>
        <begin position="30"/>
        <end position="51"/>
    </location>
</feature>
<dbReference type="GO" id="GO:0005874">
    <property type="term" value="C:microtubule"/>
    <property type="evidence" value="ECO:0007669"/>
    <property type="project" value="UniProtKB-KW"/>
</dbReference>
<dbReference type="GO" id="GO:0031122">
    <property type="term" value="P:cytoplasmic microtubule organization"/>
    <property type="evidence" value="ECO:0007669"/>
    <property type="project" value="TreeGrafter"/>
</dbReference>
<sequence>MAVDLSFSSLFQNLKLDDPWLPSKPWESIPSESGEVSNQSENPSQQKPLYDPSTISEVNLVRLVINALQGVEASLHSIEKLSESFCNDSTDKTSLRIPSLWYRSSSTNALGKILKPVGHSGLITFLVRKFVDYFHRQNLYVRGISKEDSECDEACSLVNQAFAAALEKVLEGLICALDTLYASAQLRRSPDNFDTYANNSFGVGCLTSVVHSEITFMEVYLHTNELRTQIQVIGNICLLKNVALAFSTLSIEDLTSEATTDFRNFPKGADLLSYLYSRLRDADPVHHALLKFLFTRSCEPYYGFIKSWIYEARINDPYKEFIVELVDGPPSYSDSRASFSNAVWLSSIRVREGVSVPCFLENYCLPLLRAGQQLQVLIKLLQLCECVPAGDQAYVDVLPYWNGSSGFCLSTMSPLTFSKVKLEEMVLSRENMYKTMQEKLQILIARLDNKYRPISSSVMPCLIVPLVGNNSTCSIDERMINPTTYKGNLDWEASTHKSGTSGAIDGISYQLDPFESSSECSWTSSGEHTETEETTNSDTSLIEAELRYLSALGFSENLPGRVTVPTPCLNEKLERNYHKKTERMDPISKYGDSHKEKKSSHISEHHKSANTAWSHFSEIVYTDIQSVKCWPLGGLSKNPFYDDGGSKGESQLHLSDFSLDVPDSTQDVVVEEVPYWGELATSIDSLPKSSRGDVQLETGSHASSNSHISTSWKLRYNCNIFNMNPMLTKNAWSGMIEKSRGKSCVDKQSFLSYFDFSSVNDFRMVYGERSNACPDYGIQSKHYLFSDSAVSSTKPTDKGFGLQKYGESHIPADNINFLSDTLFEKRQKENTLTSTTGGAKWESSLSYLGKRFIHNSGAQKNSSGPTFDVPLDVIIEKCMLQEILLQYEYISNFTITFLEEGFDLQEHLLALRRYHFMEFADWADLFIVSLWCHNWSVVEASEKITEIQGLLDLAVQRSSCEGDPYKERLYLYMKGHDMMPLSTPTTGVHAFDFFALGYRVDWPVSIVLTPSALKIYADIFSFLIQVKLAVFSLTDVWCSMKDLDHLISQNYHSGLDEQDKIYIKILTRMRHQVNHFVSTLQQYVQSQLSHVSWCRFLDSLKHQVKDMFDLESVHMAYLADSLHICFLSADTQPIAGIIESILQCALDFRSCFTGGCWEVGSECRDSSKILGRLNISQVLTIKATFEKNLKELYLCYLKSPKHGEFSLCRFWGYLNYNEYYSSIFGNGLIHYAF</sequence>
<dbReference type="GO" id="GO:0051011">
    <property type="term" value="F:microtubule minus-end binding"/>
    <property type="evidence" value="ECO:0007669"/>
    <property type="project" value="TreeGrafter"/>
</dbReference>
<feature type="domain" description="Gamma tubulin complex component C-terminal" evidence="7">
    <location>
        <begin position="904"/>
        <end position="1220"/>
    </location>
</feature>
<evidence type="ECO:0000256" key="1">
    <source>
        <dbReference type="ARBA" id="ARBA00004245"/>
    </source>
</evidence>
<dbReference type="GO" id="GO:0000278">
    <property type="term" value="P:mitotic cell cycle"/>
    <property type="evidence" value="ECO:0007669"/>
    <property type="project" value="TreeGrafter"/>
</dbReference>
<organism evidence="9 10">
    <name type="scientific">Thalictrum thalictroides</name>
    <name type="common">Rue-anemone</name>
    <name type="synonym">Anemone thalictroides</name>
    <dbReference type="NCBI Taxonomy" id="46969"/>
    <lineage>
        <taxon>Eukaryota</taxon>
        <taxon>Viridiplantae</taxon>
        <taxon>Streptophyta</taxon>
        <taxon>Embryophyta</taxon>
        <taxon>Tracheophyta</taxon>
        <taxon>Spermatophyta</taxon>
        <taxon>Magnoliopsida</taxon>
        <taxon>Ranunculales</taxon>
        <taxon>Ranunculaceae</taxon>
        <taxon>Thalictroideae</taxon>
        <taxon>Thalictrum</taxon>
    </lineage>
</organism>
<dbReference type="PANTHER" id="PTHR19302:SF70">
    <property type="entry name" value="GAMMA-TUBULIN COMPLEX COMPONENT 6"/>
    <property type="match status" value="1"/>
</dbReference>
<dbReference type="InterPro" id="IPR040457">
    <property type="entry name" value="GCP_C"/>
</dbReference>
<name>A0A7J6VQJ8_THATH</name>